<dbReference type="AlphaFoldDB" id="A0A432ZR24"/>
<dbReference type="GO" id="GO:0005886">
    <property type="term" value="C:plasma membrane"/>
    <property type="evidence" value="ECO:0007669"/>
    <property type="project" value="UniProtKB-SubCell"/>
</dbReference>
<dbReference type="InterPro" id="IPR036034">
    <property type="entry name" value="PDZ_sf"/>
</dbReference>
<feature type="domain" description="Type II secretion system protein GspC N-terminal" evidence="11">
    <location>
        <begin position="9"/>
        <end position="140"/>
    </location>
</feature>
<evidence type="ECO:0000256" key="3">
    <source>
        <dbReference type="ARBA" id="ARBA00022448"/>
    </source>
</evidence>
<reference evidence="12 13" key="1">
    <citation type="journal article" date="2011" name="Front. Microbiol.">
        <title>Genomic signatures of strain selection and enhancement in Bacillus atrophaeus var. globigii, a historical biowarfare simulant.</title>
        <authorList>
            <person name="Gibbons H.S."/>
            <person name="Broomall S.M."/>
            <person name="McNew L.A."/>
            <person name="Daligault H."/>
            <person name="Chapman C."/>
            <person name="Bruce D."/>
            <person name="Karavis M."/>
            <person name="Krepps M."/>
            <person name="McGregor P.A."/>
            <person name="Hong C."/>
            <person name="Park K.H."/>
            <person name="Akmal A."/>
            <person name="Feldman A."/>
            <person name="Lin J.S."/>
            <person name="Chang W.E."/>
            <person name="Higgs B.W."/>
            <person name="Demirev P."/>
            <person name="Lindquist J."/>
            <person name="Liem A."/>
            <person name="Fochler E."/>
            <person name="Read T.D."/>
            <person name="Tapia R."/>
            <person name="Johnson S."/>
            <person name="Bishop-Lilly K.A."/>
            <person name="Detter C."/>
            <person name="Han C."/>
            <person name="Sozhamannan S."/>
            <person name="Rosenzweig C.N."/>
            <person name="Skowronski E.W."/>
        </authorList>
    </citation>
    <scope>NUCLEOTIDE SEQUENCE [LARGE SCALE GENOMIC DNA]</scope>
    <source>
        <strain evidence="12 13">CC-PW-9</strain>
    </source>
</reference>
<evidence type="ECO:0000256" key="8">
    <source>
        <dbReference type="ARBA" id="ARBA00022989"/>
    </source>
</evidence>
<evidence type="ECO:0000256" key="2">
    <source>
        <dbReference type="ARBA" id="ARBA00007986"/>
    </source>
</evidence>
<accession>A0A432ZR24</accession>
<comment type="subcellular location">
    <subcellularLocation>
        <location evidence="1">Cell inner membrane</location>
    </subcellularLocation>
</comment>
<dbReference type="EMBL" id="PIQH01000005">
    <property type="protein sequence ID" value="RUO80302.1"/>
    <property type="molecule type" value="Genomic_DNA"/>
</dbReference>
<keyword evidence="6" id="KW-0812">Transmembrane</keyword>
<keyword evidence="10" id="KW-0175">Coiled coil</keyword>
<comment type="similarity">
    <text evidence="2">Belongs to the GSP C family.</text>
</comment>
<dbReference type="GO" id="GO:0015628">
    <property type="term" value="P:protein secretion by the type II secretion system"/>
    <property type="evidence" value="ECO:0007669"/>
    <property type="project" value="InterPro"/>
</dbReference>
<feature type="coiled-coil region" evidence="10">
    <location>
        <begin position="253"/>
        <end position="280"/>
    </location>
</feature>
<keyword evidence="8" id="KW-1133">Transmembrane helix</keyword>
<dbReference type="Proteomes" id="UP000287996">
    <property type="component" value="Unassembled WGS sequence"/>
</dbReference>
<dbReference type="SUPFAM" id="SSF50156">
    <property type="entry name" value="PDZ domain-like"/>
    <property type="match status" value="1"/>
</dbReference>
<dbReference type="InterPro" id="IPR024961">
    <property type="entry name" value="T2SS_GspC_N"/>
</dbReference>
<organism evidence="12 13">
    <name type="scientific">Idiomarina tyrosinivorans</name>
    <dbReference type="NCBI Taxonomy" id="1445662"/>
    <lineage>
        <taxon>Bacteria</taxon>
        <taxon>Pseudomonadati</taxon>
        <taxon>Pseudomonadota</taxon>
        <taxon>Gammaproteobacteria</taxon>
        <taxon>Alteromonadales</taxon>
        <taxon>Idiomarinaceae</taxon>
        <taxon>Idiomarina</taxon>
    </lineage>
</organism>
<evidence type="ECO:0000313" key="13">
    <source>
        <dbReference type="Proteomes" id="UP000287996"/>
    </source>
</evidence>
<proteinExistence type="inferred from homology"/>
<dbReference type="Pfam" id="PF11356">
    <property type="entry name" value="T2SSC"/>
    <property type="match status" value="1"/>
</dbReference>
<evidence type="ECO:0000256" key="7">
    <source>
        <dbReference type="ARBA" id="ARBA00022927"/>
    </source>
</evidence>
<dbReference type="Gene3D" id="2.30.30.830">
    <property type="match status" value="1"/>
</dbReference>
<dbReference type="GO" id="GO:0015627">
    <property type="term" value="C:type II protein secretion system complex"/>
    <property type="evidence" value="ECO:0007669"/>
    <property type="project" value="InterPro"/>
</dbReference>
<protein>
    <submittedName>
        <fullName evidence="12">Type II secretion system protein GspC</fullName>
    </submittedName>
</protein>
<dbReference type="InterPro" id="IPR001639">
    <property type="entry name" value="T2SS_protein-GspC"/>
</dbReference>
<dbReference type="Gene3D" id="2.30.42.10">
    <property type="match status" value="1"/>
</dbReference>
<keyword evidence="5" id="KW-0997">Cell inner membrane</keyword>
<name>A0A432ZR24_9GAMM</name>
<evidence type="ECO:0000256" key="9">
    <source>
        <dbReference type="ARBA" id="ARBA00023136"/>
    </source>
</evidence>
<dbReference type="OrthoDB" id="1491375at2"/>
<evidence type="ECO:0000256" key="6">
    <source>
        <dbReference type="ARBA" id="ARBA00022692"/>
    </source>
</evidence>
<evidence type="ECO:0000256" key="5">
    <source>
        <dbReference type="ARBA" id="ARBA00022519"/>
    </source>
</evidence>
<evidence type="ECO:0000256" key="1">
    <source>
        <dbReference type="ARBA" id="ARBA00004533"/>
    </source>
</evidence>
<evidence type="ECO:0000259" key="11">
    <source>
        <dbReference type="Pfam" id="PF11356"/>
    </source>
</evidence>
<keyword evidence="9" id="KW-0472">Membrane</keyword>
<keyword evidence="4" id="KW-1003">Cell membrane</keyword>
<sequence>MYTLTIICWVIALVLLARITWWLVAPAPVANSVSVSAQPTSAASNSEVNLNKLLALNLFGAEQSRQQQLSSAPKTTLNVRLVGVAASNVPERSAAIIQQGAAQETYIVGDRLSNSSVKIAEIYADRVILDNGGRLETLQLEDVGEDRPALALTVDEQTDSTTAQQGSVEGAVQATRIEAVDDQATQQQLREIQQNPANLFNYLSISPVRENGNLIGYRLSPGSDPSLFKQVGLESGDLAVAINGYDLTDMSQAMLATEELQNSEHALIEIERNGERLEIDFSLSQKRER</sequence>
<comment type="caution">
    <text evidence="12">The sequence shown here is derived from an EMBL/GenBank/DDBJ whole genome shotgun (WGS) entry which is preliminary data.</text>
</comment>
<keyword evidence="7" id="KW-0653">Protein transport</keyword>
<keyword evidence="3" id="KW-0813">Transport</keyword>
<dbReference type="NCBIfam" id="TIGR01713">
    <property type="entry name" value="typeII_sec_gspC"/>
    <property type="match status" value="1"/>
</dbReference>
<evidence type="ECO:0000256" key="4">
    <source>
        <dbReference type="ARBA" id="ARBA00022475"/>
    </source>
</evidence>
<keyword evidence="13" id="KW-1185">Reference proteome</keyword>
<evidence type="ECO:0000313" key="12">
    <source>
        <dbReference type="EMBL" id="RUO80302.1"/>
    </source>
</evidence>
<gene>
    <name evidence="12" type="primary">gspC</name>
    <name evidence="12" type="ORF">CWI84_06640</name>
</gene>
<evidence type="ECO:0000256" key="10">
    <source>
        <dbReference type="SAM" id="Coils"/>
    </source>
</evidence>